<gene>
    <name evidence="11" type="ORF">CHC_T00004565001</name>
</gene>
<feature type="transmembrane region" description="Helical" evidence="9">
    <location>
        <begin position="114"/>
        <end position="139"/>
    </location>
</feature>
<sequence length="702" mass="75257">MSSLRLQGSRSNSNLETGPPPPPLPNPRSSTSVDNPFYAGVQKYHPKFADLLREHGIFKAIGKYTLRFAKDNWGILVFLCVLALGLAMLGIFAFDDISWKAWASYAILSGTLSLLITNALPTAVSMLLGLTVMLVLKIVEPAEAVEGFSNTGVLSVAILFVVAEGIQRTSILVPIFRVLLGKPRFLWEAQLRVMFPVGIISAFLNNTPVVAMLIPVVQSWSRRSSFAISRLLMPLNNAAILGGTITLLGTSTNLVVDGLARQSELLTDDNGQPTGLPIFGITPVGAILFVAGVVYMLATTRLLIRDRGQTGVGAIIRNPREYTVALLVQERSPIVGDTVQEAGLRQLQGLYLVEVTRADGTLIPAVAPDTKIEAGDTLLFAGIVETVTELYHIPGLVPATGQSQKMKIERHHRRLVELVISSSSMLVGKTAKESKFRSRFSAAIIAVHRQGEHVKERIADITLRPGDTLLVETGSEFTLRYGKDSNFALVSEVSGSQPPREDKLHMAISALIAVTMIALATAEVLPLLSAAAGASFLMIATGCLSMRNAARSVDLEVIITIAASFGISKGMEKTGAAEQLANFIVNIFEPIGPIGLLFGIYIGTALLSSVITNNAAVSLMFPVITSILKSKKSSQGETLKLLYTLMIGASSSFSTPIGYQTNLMVHGPGGYTFMDWVIFGVPLQLILGVVGVFTINALSFKA</sequence>
<evidence type="ECO:0000256" key="1">
    <source>
        <dbReference type="ARBA" id="ARBA00004141"/>
    </source>
</evidence>
<evidence type="ECO:0000259" key="10">
    <source>
        <dbReference type="PROSITE" id="PS51202"/>
    </source>
</evidence>
<dbReference type="OrthoDB" id="4600at2759"/>
<accession>R7QCA6</accession>
<evidence type="ECO:0000256" key="3">
    <source>
        <dbReference type="ARBA" id="ARBA00022692"/>
    </source>
</evidence>
<dbReference type="GO" id="GO:0006813">
    <property type="term" value="P:potassium ion transport"/>
    <property type="evidence" value="ECO:0007669"/>
    <property type="project" value="InterPro"/>
</dbReference>
<dbReference type="SUPFAM" id="SSF116726">
    <property type="entry name" value="TrkA C-terminal domain-like"/>
    <property type="match status" value="2"/>
</dbReference>
<keyword evidence="12" id="KW-1185">Reference proteome</keyword>
<feature type="transmembrane region" description="Helical" evidence="9">
    <location>
        <begin position="679"/>
        <end position="700"/>
    </location>
</feature>
<evidence type="ECO:0000256" key="9">
    <source>
        <dbReference type="SAM" id="Phobius"/>
    </source>
</evidence>
<dbReference type="Proteomes" id="UP000012073">
    <property type="component" value="Unassembled WGS sequence"/>
</dbReference>
<keyword evidence="6 9" id="KW-0472">Membrane</keyword>
<keyword evidence="2" id="KW-0813">Transport</keyword>
<feature type="transmembrane region" description="Helical" evidence="9">
    <location>
        <begin position="504"/>
        <end position="521"/>
    </location>
</feature>
<keyword evidence="3 9" id="KW-0812">Transmembrane</keyword>
<comment type="similarity">
    <text evidence="7">Belongs to the divalent anion:Na+ symporter (DASS) superfamily. Na+/sulfate symporter (TC 2.A.47.4) family.</text>
</comment>
<feature type="transmembrane region" description="Helical" evidence="9">
    <location>
        <begin position="591"/>
        <end position="621"/>
    </location>
</feature>
<feature type="compositionally biased region" description="Polar residues" evidence="8">
    <location>
        <begin position="1"/>
        <end position="16"/>
    </location>
</feature>
<dbReference type="PANTHER" id="PTHR43652">
    <property type="entry name" value="BASIC AMINO ACID ANTIPORTER YFCC-RELATED"/>
    <property type="match status" value="1"/>
</dbReference>
<dbReference type="Gramene" id="CDF36137">
    <property type="protein sequence ID" value="CDF36137"/>
    <property type="gene ID" value="CHC_T00004565001"/>
</dbReference>
<reference evidence="12" key="1">
    <citation type="journal article" date="2013" name="Proc. Natl. Acad. Sci. U.S.A.">
        <title>Genome structure and metabolic features in the red seaweed Chondrus crispus shed light on evolution of the Archaeplastida.</title>
        <authorList>
            <person name="Collen J."/>
            <person name="Porcel B."/>
            <person name="Carre W."/>
            <person name="Ball S.G."/>
            <person name="Chaparro C."/>
            <person name="Tonon T."/>
            <person name="Barbeyron T."/>
            <person name="Michel G."/>
            <person name="Noel B."/>
            <person name="Valentin K."/>
            <person name="Elias M."/>
            <person name="Artiguenave F."/>
            <person name="Arun A."/>
            <person name="Aury J.M."/>
            <person name="Barbosa-Neto J.F."/>
            <person name="Bothwell J.H."/>
            <person name="Bouget F.Y."/>
            <person name="Brillet L."/>
            <person name="Cabello-Hurtado F."/>
            <person name="Capella-Gutierrez S."/>
            <person name="Charrier B."/>
            <person name="Cladiere L."/>
            <person name="Cock J.M."/>
            <person name="Coelho S.M."/>
            <person name="Colleoni C."/>
            <person name="Czjzek M."/>
            <person name="Da Silva C."/>
            <person name="Delage L."/>
            <person name="Denoeud F."/>
            <person name="Deschamps P."/>
            <person name="Dittami S.M."/>
            <person name="Gabaldon T."/>
            <person name="Gachon C.M."/>
            <person name="Groisillier A."/>
            <person name="Herve C."/>
            <person name="Jabbari K."/>
            <person name="Katinka M."/>
            <person name="Kloareg B."/>
            <person name="Kowalczyk N."/>
            <person name="Labadie K."/>
            <person name="Leblanc C."/>
            <person name="Lopez P.J."/>
            <person name="McLachlan D.H."/>
            <person name="Meslet-Cladiere L."/>
            <person name="Moustafa A."/>
            <person name="Nehr Z."/>
            <person name="Nyvall Collen P."/>
            <person name="Panaud O."/>
            <person name="Partensky F."/>
            <person name="Poulain J."/>
            <person name="Rensing S.A."/>
            <person name="Rousvoal S."/>
            <person name="Samson G."/>
            <person name="Symeonidi A."/>
            <person name="Weissenbach J."/>
            <person name="Zambounis A."/>
            <person name="Wincker P."/>
            <person name="Boyen C."/>
        </authorList>
    </citation>
    <scope>NUCLEOTIDE SEQUENCE [LARGE SCALE GENOMIC DNA]</scope>
    <source>
        <strain evidence="12">cv. Stackhouse</strain>
    </source>
</reference>
<dbReference type="PhylomeDB" id="R7QCA6"/>
<dbReference type="Gene3D" id="3.30.70.1450">
    <property type="entry name" value="Regulator of K+ conductance, C-terminal domain"/>
    <property type="match status" value="2"/>
</dbReference>
<feature type="transmembrane region" description="Helical" evidence="9">
    <location>
        <begin position="193"/>
        <end position="217"/>
    </location>
</feature>
<dbReference type="Pfam" id="PF03600">
    <property type="entry name" value="CitMHS"/>
    <property type="match status" value="1"/>
</dbReference>
<feature type="transmembrane region" description="Helical" evidence="9">
    <location>
        <begin position="238"/>
        <end position="256"/>
    </location>
</feature>
<evidence type="ECO:0000256" key="6">
    <source>
        <dbReference type="ARBA" id="ARBA00023136"/>
    </source>
</evidence>
<feature type="transmembrane region" description="Helical" evidence="9">
    <location>
        <begin position="553"/>
        <end position="571"/>
    </location>
</feature>
<evidence type="ECO:0000256" key="7">
    <source>
        <dbReference type="ARBA" id="ARBA00061614"/>
    </source>
</evidence>
<dbReference type="RefSeq" id="XP_005715956.1">
    <property type="nucleotide sequence ID" value="XM_005715899.1"/>
</dbReference>
<feature type="transmembrane region" description="Helical" evidence="9">
    <location>
        <begin position="151"/>
        <end position="173"/>
    </location>
</feature>
<dbReference type="EMBL" id="HG001762">
    <property type="protein sequence ID" value="CDF36137.1"/>
    <property type="molecule type" value="Genomic_DNA"/>
</dbReference>
<dbReference type="KEGG" id="ccp:CHC_T00004565001"/>
<feature type="domain" description="RCK C-terminal" evidence="10">
    <location>
        <begin position="403"/>
        <end position="487"/>
    </location>
</feature>
<dbReference type="Pfam" id="PF02080">
    <property type="entry name" value="TrkA_C"/>
    <property type="match status" value="2"/>
</dbReference>
<dbReference type="OMA" id="CLFVMCA"/>
<dbReference type="GO" id="GO:0005886">
    <property type="term" value="C:plasma membrane"/>
    <property type="evidence" value="ECO:0007669"/>
    <property type="project" value="TreeGrafter"/>
</dbReference>
<dbReference type="GO" id="GO:0015116">
    <property type="term" value="F:sulfate transmembrane transporter activity"/>
    <property type="evidence" value="ECO:0007669"/>
    <property type="project" value="UniProtKB-ARBA"/>
</dbReference>
<evidence type="ECO:0000313" key="12">
    <source>
        <dbReference type="Proteomes" id="UP000012073"/>
    </source>
</evidence>
<dbReference type="GeneID" id="17323672"/>
<feature type="transmembrane region" description="Helical" evidence="9">
    <location>
        <begin position="73"/>
        <end position="94"/>
    </location>
</feature>
<protein>
    <recommendedName>
        <fullName evidence="10">RCK C-terminal domain-containing protein</fullName>
    </recommendedName>
</protein>
<name>R7QCA6_CHOCR</name>
<proteinExistence type="inferred from homology"/>
<feature type="region of interest" description="Disordered" evidence="8">
    <location>
        <begin position="1"/>
        <end position="29"/>
    </location>
</feature>
<dbReference type="InterPro" id="IPR051679">
    <property type="entry name" value="DASS-Related_Transporters"/>
</dbReference>
<dbReference type="STRING" id="2769.R7QCA6"/>
<dbReference type="AlphaFoldDB" id="R7QCA6"/>
<evidence type="ECO:0000256" key="2">
    <source>
        <dbReference type="ARBA" id="ARBA00022448"/>
    </source>
</evidence>
<dbReference type="PROSITE" id="PS51202">
    <property type="entry name" value="RCK_C"/>
    <property type="match status" value="2"/>
</dbReference>
<evidence type="ECO:0000256" key="5">
    <source>
        <dbReference type="ARBA" id="ARBA00022989"/>
    </source>
</evidence>
<dbReference type="FunFam" id="3.30.70.1450:FF:000009">
    <property type="entry name" value="SLC13 family permease"/>
    <property type="match status" value="1"/>
</dbReference>
<dbReference type="InterPro" id="IPR031312">
    <property type="entry name" value="Na/sul_symport_CS"/>
</dbReference>
<organism evidence="11 12">
    <name type="scientific">Chondrus crispus</name>
    <name type="common">Carrageen Irish moss</name>
    <name type="synonym">Polymorpha crispa</name>
    <dbReference type="NCBI Taxonomy" id="2769"/>
    <lineage>
        <taxon>Eukaryota</taxon>
        <taxon>Rhodophyta</taxon>
        <taxon>Florideophyceae</taxon>
        <taxon>Rhodymeniophycidae</taxon>
        <taxon>Gigartinales</taxon>
        <taxon>Gigartinaceae</taxon>
        <taxon>Chondrus</taxon>
    </lineage>
</organism>
<evidence type="ECO:0000313" key="11">
    <source>
        <dbReference type="EMBL" id="CDF36137.1"/>
    </source>
</evidence>
<feature type="transmembrane region" description="Helical" evidence="9">
    <location>
        <begin position="641"/>
        <end position="659"/>
    </location>
</feature>
<dbReference type="InterPro" id="IPR006037">
    <property type="entry name" value="RCK_C"/>
</dbReference>
<dbReference type="GO" id="GO:0008324">
    <property type="term" value="F:monoatomic cation transmembrane transporter activity"/>
    <property type="evidence" value="ECO:0007669"/>
    <property type="project" value="InterPro"/>
</dbReference>
<feature type="transmembrane region" description="Helical" evidence="9">
    <location>
        <begin position="276"/>
        <end position="298"/>
    </location>
</feature>
<keyword evidence="4" id="KW-0677">Repeat</keyword>
<dbReference type="PANTHER" id="PTHR43652:SF2">
    <property type="entry name" value="BASIC AMINO ACID ANTIPORTER YFCC-RELATED"/>
    <property type="match status" value="1"/>
</dbReference>
<dbReference type="InterPro" id="IPR036721">
    <property type="entry name" value="RCK_C_sf"/>
</dbReference>
<dbReference type="InterPro" id="IPR004680">
    <property type="entry name" value="Cit_transptr-like_dom"/>
</dbReference>
<feature type="domain" description="RCK C-terminal" evidence="10">
    <location>
        <begin position="310"/>
        <end position="396"/>
    </location>
</feature>
<dbReference type="PROSITE" id="PS01271">
    <property type="entry name" value="NA_SULFATE"/>
    <property type="match status" value="1"/>
</dbReference>
<evidence type="ECO:0000256" key="4">
    <source>
        <dbReference type="ARBA" id="ARBA00022737"/>
    </source>
</evidence>
<evidence type="ECO:0000256" key="8">
    <source>
        <dbReference type="SAM" id="MobiDB-lite"/>
    </source>
</evidence>
<keyword evidence="5 9" id="KW-1133">Transmembrane helix</keyword>
<comment type="subcellular location">
    <subcellularLocation>
        <location evidence="1">Membrane</location>
        <topology evidence="1">Multi-pass membrane protein</topology>
    </subcellularLocation>
</comment>